<keyword evidence="10" id="KW-0915">Sodium</keyword>
<comment type="catalytic activity">
    <reaction evidence="28">
        <text>taurocholate(out) + 2 Na(+)(out) = taurocholate(in) + 2 Na(+)(in)</text>
        <dbReference type="Rhea" id="RHEA:71875"/>
        <dbReference type="ChEBI" id="CHEBI:29101"/>
        <dbReference type="ChEBI" id="CHEBI:36257"/>
    </reaction>
</comment>
<evidence type="ECO:0000256" key="8">
    <source>
        <dbReference type="ARBA" id="ARBA00022847"/>
    </source>
</evidence>
<organism evidence="33 34">
    <name type="scientific">Latimeria chalumnae</name>
    <name type="common">Coelacanth</name>
    <dbReference type="NCBI Taxonomy" id="7897"/>
    <lineage>
        <taxon>Eukaryota</taxon>
        <taxon>Metazoa</taxon>
        <taxon>Chordata</taxon>
        <taxon>Craniata</taxon>
        <taxon>Vertebrata</taxon>
        <taxon>Euteleostomi</taxon>
        <taxon>Coelacanthiformes</taxon>
        <taxon>Coelacanthidae</taxon>
        <taxon>Latimeria</taxon>
    </lineage>
</organism>
<evidence type="ECO:0000256" key="15">
    <source>
        <dbReference type="ARBA" id="ARBA00023201"/>
    </source>
</evidence>
<feature type="compositionally biased region" description="Polar residues" evidence="31">
    <location>
        <begin position="336"/>
        <end position="345"/>
    </location>
</feature>
<dbReference type="InterPro" id="IPR002657">
    <property type="entry name" value="BilAc:Na_symport/Acr3"/>
</dbReference>
<evidence type="ECO:0000256" key="1">
    <source>
        <dbReference type="ARBA" id="ARBA00004141"/>
    </source>
</evidence>
<feature type="transmembrane region" description="Helical" evidence="32">
    <location>
        <begin position="288"/>
        <end position="308"/>
    </location>
</feature>
<gene>
    <name evidence="33" type="primary">SLC10A2</name>
</gene>
<keyword evidence="11" id="KW-0445">Lipid transport</keyword>
<evidence type="ECO:0000256" key="28">
    <source>
        <dbReference type="ARBA" id="ARBA00048327"/>
    </source>
</evidence>
<dbReference type="GO" id="GO:0008508">
    <property type="term" value="F:bile acid:sodium symporter activity"/>
    <property type="evidence" value="ECO:0007669"/>
    <property type="project" value="TreeGrafter"/>
</dbReference>
<evidence type="ECO:0000256" key="22">
    <source>
        <dbReference type="ARBA" id="ARBA00034231"/>
    </source>
</evidence>
<evidence type="ECO:0000256" key="19">
    <source>
        <dbReference type="ARBA" id="ARBA00033014"/>
    </source>
</evidence>
<dbReference type="InParanoid" id="H3AIK1"/>
<keyword evidence="8" id="KW-0769">Symport</keyword>
<comment type="catalytic activity">
    <reaction evidence="27">
        <text>tauro-beta-muricholate(out) + 2 Na(+)(out) = tauro-beta-muricholate(in) + 2 Na(+)(in)</text>
        <dbReference type="Rhea" id="RHEA:72179"/>
        <dbReference type="ChEBI" id="CHEBI:29101"/>
        <dbReference type="ChEBI" id="CHEBI:133064"/>
    </reaction>
</comment>
<evidence type="ECO:0000256" key="13">
    <source>
        <dbReference type="ARBA" id="ARBA00023136"/>
    </source>
</evidence>
<comment type="function">
    <text evidence="23">Plays a critical role in the sodium-dependent reabsorption of bile acids from the lumen of the small intestine. Transports various bile acids, unconjugated or conjugated, such as cholate and taurocholate. Also responsible for bile acid transport in the renal proximal tubules, a salvage mechanism that helps conserve bile acids. Works collaboratively with the Na(+)-taurocholate cotransporting polypeptide (NTCP), the organic solute transporter (OST), and the bile salt export pump (BSEP), to ensure efficacious biological recycling of bile acids during enterohepatic circulation.</text>
</comment>
<dbReference type="Pfam" id="PF01758">
    <property type="entry name" value="SBF"/>
    <property type="match status" value="1"/>
</dbReference>
<evidence type="ECO:0000256" key="3">
    <source>
        <dbReference type="ARBA" id="ARBA00011407"/>
    </source>
</evidence>
<evidence type="ECO:0000313" key="34">
    <source>
        <dbReference type="Proteomes" id="UP000008672"/>
    </source>
</evidence>
<dbReference type="PANTHER" id="PTHR10361">
    <property type="entry name" value="SODIUM-BILE ACID COTRANSPORTER"/>
    <property type="match status" value="1"/>
</dbReference>
<evidence type="ECO:0000256" key="29">
    <source>
        <dbReference type="ARBA" id="ARBA00048338"/>
    </source>
</evidence>
<comment type="catalytic activity">
    <reaction evidence="22">
        <text>cholate(out) + 2 Na(+)(out) = cholate(in) + 2 Na(+)(in)</text>
        <dbReference type="Rhea" id="RHEA:71911"/>
        <dbReference type="ChEBI" id="CHEBI:29101"/>
        <dbReference type="ChEBI" id="CHEBI:29747"/>
    </reaction>
</comment>
<comment type="catalytic activity">
    <reaction evidence="24">
        <text>tauroallocholate(out) + 2 Na(+)(out) = tauroallocholate(in) + 2 Na(+)(in)</text>
        <dbReference type="Rhea" id="RHEA:51840"/>
        <dbReference type="ChEBI" id="CHEBI:29101"/>
        <dbReference type="ChEBI" id="CHEBI:191406"/>
    </reaction>
</comment>
<comment type="catalytic activity">
    <reaction evidence="25">
        <text>tauroursodeoxycholate(out) + 2 Na(+)(out) = tauroursodeoxycholate(in) + 2 Na(+)(in)</text>
        <dbReference type="Rhea" id="RHEA:71927"/>
        <dbReference type="ChEBI" id="CHEBI:29101"/>
        <dbReference type="ChEBI" id="CHEBI:132028"/>
    </reaction>
</comment>
<comment type="catalytic activity">
    <reaction evidence="30">
        <text>tauronorcholate(out) + 2 Na(+)(out) = tauronorcholate(in) + 2 Na(+)(in)</text>
        <dbReference type="Rhea" id="RHEA:71915"/>
        <dbReference type="ChEBI" id="CHEBI:29101"/>
        <dbReference type="ChEBI" id="CHEBI:191405"/>
    </reaction>
</comment>
<evidence type="ECO:0000256" key="7">
    <source>
        <dbReference type="ARBA" id="ARBA00022692"/>
    </source>
</evidence>
<evidence type="ECO:0000256" key="31">
    <source>
        <dbReference type="SAM" id="MobiDB-lite"/>
    </source>
</evidence>
<comment type="similarity">
    <text evidence="2">Belongs to the bile acid:sodium symporter (BASS) (TC 2.A.28) family.</text>
</comment>
<dbReference type="AlphaFoldDB" id="H3AIK1"/>
<evidence type="ECO:0000313" key="33">
    <source>
        <dbReference type="Ensembl" id="ENSLACP00000009472.1"/>
    </source>
</evidence>
<comment type="subcellular location">
    <subcellularLocation>
        <location evidence="1">Membrane</location>
        <topology evidence="1">Multi-pass membrane protein</topology>
    </subcellularLocation>
</comment>
<evidence type="ECO:0000256" key="11">
    <source>
        <dbReference type="ARBA" id="ARBA00023055"/>
    </source>
</evidence>
<evidence type="ECO:0000256" key="14">
    <source>
        <dbReference type="ARBA" id="ARBA00023180"/>
    </source>
</evidence>
<evidence type="ECO:0000256" key="30">
    <source>
        <dbReference type="ARBA" id="ARBA00049276"/>
    </source>
</evidence>
<keyword evidence="7 32" id="KW-0812">Transmembrane</keyword>
<evidence type="ECO:0000256" key="27">
    <source>
        <dbReference type="ARBA" id="ARBA00048013"/>
    </source>
</evidence>
<dbReference type="GO" id="GO:0016324">
    <property type="term" value="C:apical plasma membrane"/>
    <property type="evidence" value="ECO:0007669"/>
    <property type="project" value="TreeGrafter"/>
</dbReference>
<accession>H3AIK1</accession>
<dbReference type="InterPro" id="IPR038770">
    <property type="entry name" value="Na+/solute_symporter_sf"/>
</dbReference>
<reference evidence="34" key="1">
    <citation type="submission" date="2011-08" db="EMBL/GenBank/DDBJ databases">
        <title>The draft genome of Latimeria chalumnae.</title>
        <authorList>
            <person name="Di Palma F."/>
            <person name="Alfoldi J."/>
            <person name="Johnson J."/>
            <person name="Berlin A."/>
            <person name="Gnerre S."/>
            <person name="Jaffe D."/>
            <person name="MacCallum I."/>
            <person name="Young S."/>
            <person name="Walker B.J."/>
            <person name="Lander E."/>
            <person name="Lindblad-Toh K."/>
        </authorList>
    </citation>
    <scope>NUCLEOTIDE SEQUENCE [LARGE SCALE GENOMIC DNA]</scope>
    <source>
        <strain evidence="34">Wild caught</strain>
    </source>
</reference>
<feature type="transmembrane region" description="Helical" evidence="32">
    <location>
        <begin position="64"/>
        <end position="89"/>
    </location>
</feature>
<evidence type="ECO:0000256" key="5">
    <source>
        <dbReference type="ARBA" id="ARBA00022448"/>
    </source>
</evidence>
<evidence type="ECO:0000256" key="23">
    <source>
        <dbReference type="ARBA" id="ARBA00046038"/>
    </source>
</evidence>
<comment type="catalytic activity">
    <reaction evidence="26">
        <text>taurodeoxycholate(out) + 2 Na(+)(out) = taurodeoxycholate(in) + 2 Na(+)(in)</text>
        <dbReference type="Rhea" id="RHEA:72087"/>
        <dbReference type="ChEBI" id="CHEBI:29101"/>
        <dbReference type="ChEBI" id="CHEBI:36261"/>
    </reaction>
</comment>
<dbReference type="EMBL" id="AFYH01057201">
    <property type="status" value="NOT_ANNOTATED_CDS"/>
    <property type="molecule type" value="Genomic_DNA"/>
</dbReference>
<dbReference type="HOGENOM" id="CLU_034788_7_5_1"/>
<reference evidence="33" key="3">
    <citation type="submission" date="2025-09" db="UniProtKB">
        <authorList>
            <consortium name="Ensembl"/>
        </authorList>
    </citation>
    <scope>IDENTIFICATION</scope>
</reference>
<comment type="catalytic activity">
    <reaction evidence="21">
        <text>glycocholate(out) + 2 Na(+)(out) = glycocholate(in) + 2 Na(+)(in)</text>
        <dbReference type="Rhea" id="RHEA:71935"/>
        <dbReference type="ChEBI" id="CHEBI:29101"/>
        <dbReference type="ChEBI" id="CHEBI:29746"/>
    </reaction>
</comment>
<dbReference type="OMA" id="WGNGLRM"/>
<evidence type="ECO:0000256" key="18">
    <source>
        <dbReference type="ARBA" id="ARBA00032438"/>
    </source>
</evidence>
<evidence type="ECO:0000256" key="32">
    <source>
        <dbReference type="SAM" id="Phobius"/>
    </source>
</evidence>
<evidence type="ECO:0000256" key="12">
    <source>
        <dbReference type="ARBA" id="ARBA00023065"/>
    </source>
</evidence>
<dbReference type="GeneTree" id="ENSGT00950000182808"/>
<comment type="subunit">
    <text evidence="3">Monomer and homodimer.</text>
</comment>
<feature type="transmembrane region" description="Helical" evidence="32">
    <location>
        <begin position="95"/>
        <end position="117"/>
    </location>
</feature>
<dbReference type="Proteomes" id="UP000008672">
    <property type="component" value="Unassembled WGS sequence"/>
</dbReference>
<keyword evidence="13 32" id="KW-0472">Membrane</keyword>
<keyword evidence="5" id="KW-0813">Transport</keyword>
<evidence type="ECO:0000256" key="10">
    <source>
        <dbReference type="ARBA" id="ARBA00023053"/>
    </source>
</evidence>
<dbReference type="eggNOG" id="KOG2718">
    <property type="taxonomic scope" value="Eukaryota"/>
</dbReference>
<keyword evidence="15" id="KW-0739">Sodium transport</keyword>
<proteinExistence type="inferred from homology"/>
<sequence length="345" mass="38436">MNFSQCLVNATVCNGTSCLPSPDRYNEILNLVLSTVLTVLLALVMFSMGCTVEAPKLWGCIKRPWGILVGFICQFGIMPLTAFVLSLAFKIHPQALAVLIMGCCPGGTGSNIIVYWLEGDMDLNMNYTTISFILCIDNNFVKLCMFLFYWLHQLKSVFFYNSLCITLATLIIPVLGVYVKQRWPNKAQVILEIGSITGAVLIVIIAVAGGVLYNGSWATAYELWIIGTLFPLTGYSLGFFLPYIAGQPWYRCRTVALETGCQNTQLCTTIIQLSFTPDQLSLMFTFPLIYSVFQLVFAFILVGQHILYSEIKSSNQEKSLKITDITKEKQPDEMDTSTALETTEL</sequence>
<feature type="transmembrane region" description="Helical" evidence="32">
    <location>
        <begin position="129"/>
        <end position="151"/>
    </location>
</feature>
<dbReference type="EMBL" id="AFYH01057202">
    <property type="status" value="NOT_ANNOTATED_CDS"/>
    <property type="molecule type" value="Genomic_DNA"/>
</dbReference>
<evidence type="ECO:0000256" key="20">
    <source>
        <dbReference type="ARBA" id="ARBA00033223"/>
    </source>
</evidence>
<dbReference type="STRING" id="7897.ENSLACP00000009472"/>
<comment type="catalytic activity">
    <reaction evidence="29">
        <text>taurochenodeoxycholate(out) + 2 Na(+)(out) = taurochenodeoxycholate(in) + 2 Na(+)(in)</text>
        <dbReference type="Rhea" id="RHEA:71923"/>
        <dbReference type="ChEBI" id="CHEBI:9407"/>
        <dbReference type="ChEBI" id="CHEBI:29101"/>
    </reaction>
</comment>
<evidence type="ECO:0000256" key="25">
    <source>
        <dbReference type="ARBA" id="ARBA00047596"/>
    </source>
</evidence>
<evidence type="ECO:0000256" key="17">
    <source>
        <dbReference type="ARBA" id="ARBA00031381"/>
    </source>
</evidence>
<keyword evidence="34" id="KW-1185">Reference proteome</keyword>
<dbReference type="Ensembl" id="ENSLACT00000009544.1">
    <property type="protein sequence ID" value="ENSLACP00000009472.1"/>
    <property type="gene ID" value="ENSLACG00000008354.1"/>
</dbReference>
<evidence type="ECO:0000256" key="26">
    <source>
        <dbReference type="ARBA" id="ARBA00047743"/>
    </source>
</evidence>
<evidence type="ECO:0000256" key="6">
    <source>
        <dbReference type="ARBA" id="ARBA00022553"/>
    </source>
</evidence>
<keyword evidence="14" id="KW-0325">Glycoprotein</keyword>
<evidence type="ECO:0000256" key="16">
    <source>
        <dbReference type="ARBA" id="ARBA00030792"/>
    </source>
</evidence>
<evidence type="ECO:0000256" key="21">
    <source>
        <dbReference type="ARBA" id="ARBA00034215"/>
    </source>
</evidence>
<evidence type="ECO:0000256" key="2">
    <source>
        <dbReference type="ARBA" id="ARBA00006528"/>
    </source>
</evidence>
<keyword evidence="9 32" id="KW-1133">Transmembrane helix</keyword>
<dbReference type="FunCoup" id="H3AIK1">
    <property type="interactions" value="49"/>
</dbReference>
<name>H3AIK1_LATCH</name>
<feature type="transmembrane region" description="Helical" evidence="32">
    <location>
        <begin position="190"/>
        <end position="211"/>
    </location>
</feature>
<evidence type="ECO:0000256" key="4">
    <source>
        <dbReference type="ARBA" id="ARBA00013351"/>
    </source>
</evidence>
<reference evidence="33" key="2">
    <citation type="submission" date="2025-08" db="UniProtKB">
        <authorList>
            <consortium name="Ensembl"/>
        </authorList>
    </citation>
    <scope>IDENTIFICATION</scope>
</reference>
<dbReference type="InterPro" id="IPR004710">
    <property type="entry name" value="Bilac:Na_transpt"/>
</dbReference>
<feature type="transmembrane region" description="Helical" evidence="32">
    <location>
        <begin position="28"/>
        <end position="52"/>
    </location>
</feature>
<feature type="transmembrane region" description="Helical" evidence="32">
    <location>
        <begin position="157"/>
        <end position="178"/>
    </location>
</feature>
<evidence type="ECO:0000256" key="24">
    <source>
        <dbReference type="ARBA" id="ARBA00047311"/>
    </source>
</evidence>
<feature type="region of interest" description="Disordered" evidence="31">
    <location>
        <begin position="324"/>
        <end position="345"/>
    </location>
</feature>
<feature type="transmembrane region" description="Helical" evidence="32">
    <location>
        <begin position="223"/>
        <end position="244"/>
    </location>
</feature>
<protein>
    <recommendedName>
        <fullName evidence="4">Ileal sodium/bile acid cotransporter</fullName>
    </recommendedName>
    <alternativeName>
        <fullName evidence="18">Apical sodium-dependent bile acid transporter</fullName>
    </alternativeName>
    <alternativeName>
        <fullName evidence="20">Ileal Na(+)/bile acid cotransporter</fullName>
    </alternativeName>
    <alternativeName>
        <fullName evidence="16">Ileal sodium-dependent bile acid transporter</fullName>
    </alternativeName>
    <alternativeName>
        <fullName evidence="19">Na(+)-dependent ileal bile acid transporter</fullName>
    </alternativeName>
    <alternativeName>
        <fullName evidence="17">Solute carrier family 10 member 2</fullName>
    </alternativeName>
</protein>
<dbReference type="EMBL" id="AFYH01057200">
    <property type="status" value="NOT_ANNOTATED_CDS"/>
    <property type="molecule type" value="Genomic_DNA"/>
</dbReference>
<evidence type="ECO:0000256" key="9">
    <source>
        <dbReference type="ARBA" id="ARBA00022989"/>
    </source>
</evidence>
<keyword evidence="6" id="KW-0597">Phosphoprotein</keyword>
<dbReference type="PANTHER" id="PTHR10361:SF19">
    <property type="entry name" value="ILEAL SODIUM_BILE ACID COTRANSPORTER"/>
    <property type="match status" value="1"/>
</dbReference>
<dbReference type="Gene3D" id="1.20.1530.20">
    <property type="match status" value="1"/>
</dbReference>
<keyword evidence="12" id="KW-0406">Ion transport</keyword>